<dbReference type="VEuPathDB" id="FungiDB:L203_05466"/>
<dbReference type="RefSeq" id="XP_066070472.1">
    <property type="nucleotide sequence ID" value="XM_066214375.1"/>
</dbReference>
<dbReference type="InterPro" id="IPR036047">
    <property type="entry name" value="F-box-like_dom_sf"/>
</dbReference>
<dbReference type="EMBL" id="CP143789">
    <property type="protein sequence ID" value="WVN89772.1"/>
    <property type="molecule type" value="Genomic_DNA"/>
</dbReference>
<dbReference type="KEGG" id="cdep:91089211"/>
<evidence type="ECO:0000313" key="3">
    <source>
        <dbReference type="Proteomes" id="UP000094043"/>
    </source>
</evidence>
<evidence type="ECO:0000313" key="2">
    <source>
        <dbReference type="EMBL" id="WVN89772.1"/>
    </source>
</evidence>
<reference evidence="2" key="2">
    <citation type="journal article" date="2022" name="Elife">
        <title>Obligate sexual reproduction of a homothallic fungus closely related to the Cryptococcus pathogenic species complex.</title>
        <authorList>
            <person name="Passer A.R."/>
            <person name="Clancey S.A."/>
            <person name="Shea T."/>
            <person name="David-Palma M."/>
            <person name="Averette A.F."/>
            <person name="Boekhout T."/>
            <person name="Porcel B.M."/>
            <person name="Nowrousian M."/>
            <person name="Cuomo C.A."/>
            <person name="Sun S."/>
            <person name="Heitman J."/>
            <person name="Coelho M.A."/>
        </authorList>
    </citation>
    <scope>NUCLEOTIDE SEQUENCE</scope>
    <source>
        <strain evidence="2">CBS 7841</strain>
    </source>
</reference>
<gene>
    <name evidence="2" type="ORF">L203_105002</name>
</gene>
<keyword evidence="3" id="KW-1185">Reference proteome</keyword>
<feature type="compositionally biased region" description="Polar residues" evidence="1">
    <location>
        <begin position="43"/>
        <end position="53"/>
    </location>
</feature>
<dbReference type="Proteomes" id="UP000094043">
    <property type="component" value="Chromosome 6"/>
</dbReference>
<dbReference type="Pfam" id="PF12937">
    <property type="entry name" value="F-box-like"/>
    <property type="match status" value="1"/>
</dbReference>
<feature type="region of interest" description="Disordered" evidence="1">
    <location>
        <begin position="1"/>
        <end position="53"/>
    </location>
</feature>
<dbReference type="AlphaFoldDB" id="A0A1E3I187"/>
<reference evidence="2" key="3">
    <citation type="submission" date="2024-01" db="EMBL/GenBank/DDBJ databases">
        <authorList>
            <person name="Coelho M.A."/>
            <person name="David-Palma M."/>
            <person name="Shea T."/>
            <person name="Sun S."/>
            <person name="Cuomo C.A."/>
            <person name="Heitman J."/>
        </authorList>
    </citation>
    <scope>NUCLEOTIDE SEQUENCE</scope>
    <source>
        <strain evidence="2">CBS 7841</strain>
    </source>
</reference>
<accession>A0A1E3I187</accession>
<dbReference type="InterPro" id="IPR001810">
    <property type="entry name" value="F-box_dom"/>
</dbReference>
<dbReference type="OrthoDB" id="2569626at2759"/>
<protein>
    <submittedName>
        <fullName evidence="2">Uncharacterized protein</fullName>
    </submittedName>
</protein>
<dbReference type="SUPFAM" id="SSF81383">
    <property type="entry name" value="F-box domain"/>
    <property type="match status" value="1"/>
</dbReference>
<evidence type="ECO:0000256" key="1">
    <source>
        <dbReference type="SAM" id="MobiDB-lite"/>
    </source>
</evidence>
<dbReference type="GeneID" id="91089211"/>
<proteinExistence type="predicted"/>
<name>A0A1E3I187_9TREE</name>
<feature type="compositionally biased region" description="Polar residues" evidence="1">
    <location>
        <begin position="1"/>
        <end position="14"/>
    </location>
</feature>
<sequence length="448" mass="51974">MGLESQADSHSAIQNGGGSPEALNLLERTLKPIKPSSRLGTVPPTSRPSSPEKSNVILPEEIWKKIIYYLVDSPSTLCALALTCRAMSSLSLPLLWHRVSVGLKHRRCPTKSSYIDATATQITTSGLIKPPALPFLTAELRSWTHIMDFYFDCFKWALYIFEQEHRYVGLFVNVKIIRLHLDSLSGPMFSSGVPHQWRIEGNFEGQYTSSYPDAFLYYENYADALPACDKVVYLGPSDNDRYNKWHAAWDHRTLRERAPKKLVVVLTNDSHHIDFKHNSMTRCASSLCEIENLHDIVVIFYQGKDRHKHLSKIMESPWRHIRKHLVYFLKRARERHPWTRVTLVNTECFEVRWLGFSEPLKGQLLQQKVKEELKTEGLSRWGMKLFERFPEHVTHTDEDDDIDRTEARELNAGKEKERLLSMSEYLQTEDWEGELEESEVKQWLDESS</sequence>
<organism evidence="2 3">
    <name type="scientific">Cryptococcus depauperatus CBS 7841</name>
    <dbReference type="NCBI Taxonomy" id="1295531"/>
    <lineage>
        <taxon>Eukaryota</taxon>
        <taxon>Fungi</taxon>
        <taxon>Dikarya</taxon>
        <taxon>Basidiomycota</taxon>
        <taxon>Agaricomycotina</taxon>
        <taxon>Tremellomycetes</taxon>
        <taxon>Tremellales</taxon>
        <taxon>Cryptococcaceae</taxon>
        <taxon>Cryptococcus</taxon>
    </lineage>
</organism>
<reference evidence="2" key="1">
    <citation type="submission" date="2016-06" db="EMBL/GenBank/DDBJ databases">
        <authorList>
            <person name="Cuomo C."/>
            <person name="Litvintseva A."/>
            <person name="Heitman J."/>
            <person name="Chen Y."/>
            <person name="Sun S."/>
            <person name="Springer D."/>
            <person name="Dromer F."/>
            <person name="Young S."/>
            <person name="Zeng Q."/>
            <person name="Chapman S."/>
            <person name="Gujja S."/>
            <person name="Saif S."/>
            <person name="Birren B."/>
        </authorList>
    </citation>
    <scope>NUCLEOTIDE SEQUENCE</scope>
    <source>
        <strain evidence="2">CBS 7841</strain>
    </source>
</reference>
<dbReference type="CDD" id="cd09917">
    <property type="entry name" value="F-box_SF"/>
    <property type="match status" value="1"/>
</dbReference>